<dbReference type="STRING" id="1423804.FD14_GL001124"/>
<keyword evidence="4" id="KW-0572">Peptidoglycan-anchor</keyword>
<proteinExistence type="predicted"/>
<dbReference type="InterPro" id="IPR019931">
    <property type="entry name" value="LPXTG_anchor"/>
</dbReference>
<dbReference type="RefSeq" id="WP_057152042.1">
    <property type="nucleotide sequence ID" value="NZ_AYZM01000117.1"/>
</dbReference>
<evidence type="ECO:0000256" key="1">
    <source>
        <dbReference type="ARBA" id="ARBA00022512"/>
    </source>
</evidence>
<keyword evidence="2" id="KW-0964">Secreted</keyword>
<comment type="caution">
    <text evidence="7">The sequence shown here is derived from an EMBL/GenBank/DDBJ whole genome shotgun (WGS) entry which is preliminary data.</text>
</comment>
<organism evidence="7 8">
    <name type="scientific">Secundilactobacillus similis DSM 23365 = JCM 2765</name>
    <dbReference type="NCBI Taxonomy" id="1423804"/>
    <lineage>
        <taxon>Bacteria</taxon>
        <taxon>Bacillati</taxon>
        <taxon>Bacillota</taxon>
        <taxon>Bacilli</taxon>
        <taxon>Lactobacillales</taxon>
        <taxon>Lactobacillaceae</taxon>
        <taxon>Secundilactobacillus</taxon>
    </lineage>
</organism>
<dbReference type="NCBIfam" id="TIGR01167">
    <property type="entry name" value="LPXTG_anchor"/>
    <property type="match status" value="1"/>
</dbReference>
<evidence type="ECO:0000256" key="4">
    <source>
        <dbReference type="ARBA" id="ARBA00023088"/>
    </source>
</evidence>
<evidence type="ECO:0000259" key="6">
    <source>
        <dbReference type="PROSITE" id="PS50847"/>
    </source>
</evidence>
<dbReference type="OrthoDB" id="2330077at2"/>
<reference evidence="7 8" key="1">
    <citation type="journal article" date="2015" name="Genome Announc.">
        <title>Expanding the biotechnology potential of lactobacilli through comparative genomics of 213 strains and associated genera.</title>
        <authorList>
            <person name="Sun Z."/>
            <person name="Harris H.M."/>
            <person name="McCann A."/>
            <person name="Guo C."/>
            <person name="Argimon S."/>
            <person name="Zhang W."/>
            <person name="Yang X."/>
            <person name="Jeffery I.B."/>
            <person name="Cooney J.C."/>
            <person name="Kagawa T.F."/>
            <person name="Liu W."/>
            <person name="Song Y."/>
            <person name="Salvetti E."/>
            <person name="Wrobel A."/>
            <person name="Rasinkangas P."/>
            <person name="Parkhill J."/>
            <person name="Rea M.C."/>
            <person name="O'Sullivan O."/>
            <person name="Ritari J."/>
            <person name="Douillard F.P."/>
            <person name="Paul Ross R."/>
            <person name="Yang R."/>
            <person name="Briner A.E."/>
            <person name="Felis G.E."/>
            <person name="de Vos W.M."/>
            <person name="Barrangou R."/>
            <person name="Klaenhammer T.R."/>
            <person name="Caufield P.W."/>
            <person name="Cui Y."/>
            <person name="Zhang H."/>
            <person name="O'Toole P.W."/>
        </authorList>
    </citation>
    <scope>NUCLEOTIDE SEQUENCE [LARGE SCALE GENOMIC DNA]</scope>
    <source>
        <strain evidence="7 8">DSM 23365</strain>
    </source>
</reference>
<name>A0A0R2F0I1_9LACO</name>
<dbReference type="PATRIC" id="fig|1423804.4.peg.1206"/>
<feature type="domain" description="Gram-positive cocci surface proteins LPxTG" evidence="6">
    <location>
        <begin position="3385"/>
        <end position="3420"/>
    </location>
</feature>
<keyword evidence="1" id="KW-0134">Cell wall</keyword>
<feature type="region of interest" description="Disordered" evidence="5">
    <location>
        <begin position="1166"/>
        <end position="1188"/>
    </location>
</feature>
<evidence type="ECO:0000256" key="5">
    <source>
        <dbReference type="SAM" id="MobiDB-lite"/>
    </source>
</evidence>
<sequence length="3420" mass="350498">MSTNVAGGGLGIILQPVLPQTAGVGAGASAAADIGILGQQSTTFVGFDGYVSGDPNTYDSKPGALTIRQTDDKTGKSFVNLQMVDKGIDGLNDDTLMGGNDKDGDKTQRTNPQTSPISGVLDVLYDIQWTPDSTQLSGETVTGTLSATLYDAKTYTAASTPLRTLAVSGINLPSSTAIALFGAFGGGGASALAQGRVTSFTLTPVTQQVTVNYINVDGGATLKPSTNINASVGNTLNVTATTSGDSASYGAPTIDGYTFVGAVGTDITGNFQRADMQVVDPTMTTGTGTYNTINVYYKATSKTQQQAVASYTTPDGVTIPAVSQGSAGTSNAVHAGSATEITDVNGNAISLGSDISSVPIQQVDGYISGYTLDGGAWTASTDIPGKSTGNYVVSYRSPDISLTPVKFAEGETGFNVTLKAPQDGLNVPNVTLTADDVVITKNGVAVDPNVAALQPNDYTISLTSEGQAKVATAYGLAADQLNFDTAATTLTVTGNDTVTDDADGGQTTITRNNVEQIVIIQKKWSDGALSRIEINVATGEATLTETGTDGSVEGPLALNANEDVTAGNTTVNYGGSGADFSLGHMNPDDPKAVSGATEKISAAGEPSYVNTATLADGDVAGTNDFLNDAVKTSEELAADNQPQNYIDGYLKAVETATDDFKKGQDAGHSVGLNDLTPQDEATLAKTPFDEAYIKGYLNGYETGKASYDEDKKLGETDGTAAGLAGKDQPTALDTKGYSDGVLASYEAAKGQYTADKTAGINDATADGSSRLDEADLTGRSQGYIDGYTTTYQGVKDEADTNAGQLDGTTAGLAGEDKADVTTETTKYQDAYTAAYTMAKASYDTDRIAGADAGTAAGEAREAAIDLTDQSQGYVDGYTSTYQVSKDTADVNAGTDAGKQAGLAGKVAVDNQTETDKFKTAYTDAYTTAKASYDQDEASGAKAGQIDGDNRLAQIDLTDKSQGYIDGYNSTYQDAKNAADTNAGKLDGAKAGLAGNVAADVTTETTSYQDAYTAAYTTAKASYDTDREMGAFDGATAGNAREAEADLTDKSQGYIDGYNSTYQDTKDKADTVAGAEAGNQAGLAGEAIVDNATESEKYQTAYTEAYTAAKASYDTDRTTGTTVGEATGLSGKSSLDVSGESKGYQDGYAVGYQTGLDSYQADEALGQTAGTTDGSSRVEPATDLSAKSQGYQDGYNATYTPAKNKADQTVAIKDANAVVIPENLSENTDVVKANQALQEAITAGDNTPTTTDSINTATEALQKAIETTEKAYTTGSDLLTKTTPVTKEIDVEKAIETLTATLETGTATQITDDTATLQNALKLANENRDIAVKDAGTVVIEFTIAGNADVIAAKRNLNDALNNGETDQGTTADITGMTATLRQVIETATTAYNQGQTALQTAESVDNETEVATLINQLNAALKSGTTSDIQKLTDQLNQTSQTAQADRNVAITDANQAQKNVPETLKNNADVASAATNLMTKLETGTTEQIRLATTVLKTVSAATDKAVTAGNAAVDTAKTVANEPTVSPLLTALKGILTTGTTEAIGSATAKLTEATKSAQESRDAAVNAGRAVQVPTEVAGNSDVQMTQDRLADALDSGTTEAIVQATKNLTTAISTTTDVKSKAKDTIDNAGIVANEETVNAAIQALNDLLNSGSAADIETSTNDLDKLLDQTDGERADVVTVATAVEVPGNIAKNADVTAAKSALDTAISNGTIADITEKTTALNTAIQMTGDAQQTAQVALEKTAPVTQEDEVQKAITALNDTLSTGTADAIDGAVATLTTAVETATGIRETAVAKAYQITIDETITDNSTVKAAQALLTQTLSDADTGVAKTDTITEMTAKLQTAIDGANQAYADGQTALTTAQPVGNEDEVEQLTTQLTSLLANGSTDEISKTIDALNTTAKTALTNRQTATDKATEAQSNITPDIAKNSDVATAGGVLEEQLVTGTTAKINEAATALQTVIDSTIAAKQNANTALNSQGTVANEPSIQAKANTLNELLATAATADIVAVTESLTTDIDQATYSRATAVTAANMITIPTDLATNTTVTSAQDNLQTMRSSGTTSEIMAATTTLTNAITVATLAQTTATAALDNVAPVGNEGSVQTAVGLLQTALTGGTTAEITKATEQLTTAVQTAQAARTTAINDAMNIIVSGNQVANEEVKKARETLNTKLADGTTDDINIAATELANAVQAVTDAKTTANTALGNLGDVANEATVQKAVTGVTDLLTTGTADAIEQAVTALQQATTTAKAARNTAATTANAVQVPTELKANQDVKQAADKLTTALTTGTTAEIDTATTVLTTAITNTNQALTTAKNTLTGIGRVANEQPVATAMATLTKTFTTGSAAEINAANDALTDVLKTARLQRDTVITAATAVVIPTSLKASADVIAAQTALNTALQVGTTAIIKQATTDLNTAIAATGTAQTTGQMALVTANATTLTKETGVANALTQLAALLENGTATATELTQATQHLATEVGTAETLRTTAIDTAEAITIPAELAHHQDVLGTNDALISAVTAAKHGTGTTAQIEQATIALQNVIATAQNTNDVARAAIAVTDLSTTATTPLVQSAKQQLQTLLDGGTATIAQLKQATTNLATAVETARTTFTQSWSDGAISTIHITDNHDLTVITVETDGTRTTATIAGGNGTADGLTFVTPADGALSVFKATTVAEGQLVETLTVPRTTAITSTTTLTTTTPATTNITVPATTVTTTTVTPTGDTTVTTVVTSQLGKQGQVVATVAPEVTTATVVLLPDGTDALTTTGTKRSTQSDGAQVLTLTTPQADGSELTQQLIIQKDGTVSYAKTAKYTDTDANVATVETNANGQLVQLTTYDAGTKQAVVVDAAGIAQLLAIADRTGSQTVAGFTITKADDGSLAVTWAGNSGTTTYAVGTDDQGNFAYTKVAVTKDTDGTTVVATNLDADVTSIDKTWNDQSKTNVQVSQSTTAIQKLIQQLLQDKGVLPTTTPEQATVSATVPTQHLANDVNLDYDASTDSYVLHKATDPLTNYHTAVTAKHGKVSDSKDQLYQTNGSQTVITTQLTADGAQLTQADTTWLDGSQSTIQRQADGTYQLVEQTATGETKATDLTPGTTVTSGTLSFTATPDGNVAGVQTAGDTQLILGADAAGNFTANQVTTVTNNGNTTKVVTDDAGTPIAMSQIWSDGSQTNLTFGDPTATTSSLTQLVQNLLNQIGATAPDAIKVADDAQQVGGVLIKRDGNKVTLSKVTAGNVETSASVDQKTGDVLYQETTLSQPEVVTETVVETVPTASTEQAGGTASDGLTTPAKQANTAESTRNTARTNETQSANNDPKVKQLGTSGQAGNPEFETNGASESNGHAERTGNIEQLATDGEPSLTAQTEQNAASEAAEQEQLPQTDDQSNAAASTAGLGLLAGLAGALGLRRKRREE</sequence>
<feature type="compositionally biased region" description="Polar residues" evidence="5">
    <location>
        <begin position="3279"/>
        <end position="3320"/>
    </location>
</feature>
<evidence type="ECO:0000256" key="2">
    <source>
        <dbReference type="ARBA" id="ARBA00022525"/>
    </source>
</evidence>
<keyword evidence="3" id="KW-0732">Signal</keyword>
<feature type="region of interest" description="Disordered" evidence="5">
    <location>
        <begin position="3279"/>
        <end position="3397"/>
    </location>
</feature>
<dbReference type="Proteomes" id="UP000051442">
    <property type="component" value="Unassembled WGS sequence"/>
</dbReference>
<feature type="compositionally biased region" description="Low complexity" evidence="5">
    <location>
        <begin position="3369"/>
        <end position="3384"/>
    </location>
</feature>
<protein>
    <recommendedName>
        <fullName evidence="6">Gram-positive cocci surface proteins LPxTG domain-containing protein</fullName>
    </recommendedName>
</protein>
<keyword evidence="8" id="KW-1185">Reference proteome</keyword>
<evidence type="ECO:0000313" key="8">
    <source>
        <dbReference type="Proteomes" id="UP000051442"/>
    </source>
</evidence>
<evidence type="ECO:0000313" key="7">
    <source>
        <dbReference type="EMBL" id="KRN21382.1"/>
    </source>
</evidence>
<gene>
    <name evidence="7" type="ORF">FD14_GL001124</name>
</gene>
<dbReference type="EMBL" id="AYZM01000117">
    <property type="protein sequence ID" value="KRN21382.1"/>
    <property type="molecule type" value="Genomic_DNA"/>
</dbReference>
<accession>A0A0R2F0I1</accession>
<dbReference type="PROSITE" id="PS50847">
    <property type="entry name" value="GRAM_POS_ANCHORING"/>
    <property type="match status" value="1"/>
</dbReference>
<evidence type="ECO:0000256" key="3">
    <source>
        <dbReference type="ARBA" id="ARBA00022729"/>
    </source>
</evidence>
<feature type="region of interest" description="Disordered" evidence="5">
    <location>
        <begin position="92"/>
        <end position="115"/>
    </location>
</feature>